<proteinExistence type="inferred from homology"/>
<name>A0A0F4YJQ9_RASE3</name>
<dbReference type="InterPro" id="IPR021622">
    <property type="entry name" value="Afadin/alpha-actinin-bd"/>
</dbReference>
<feature type="compositionally biased region" description="Low complexity" evidence="4">
    <location>
        <begin position="498"/>
        <end position="508"/>
    </location>
</feature>
<reference evidence="5 6" key="1">
    <citation type="submission" date="2015-04" db="EMBL/GenBank/DDBJ databases">
        <authorList>
            <person name="Heijne W.H."/>
            <person name="Fedorova N.D."/>
            <person name="Nierman W.C."/>
            <person name="Vollebregt A.W."/>
            <person name="Zhao Z."/>
            <person name="Wu L."/>
            <person name="Kumar M."/>
            <person name="Stam H."/>
            <person name="van den Berg M.A."/>
            <person name="Pel H.J."/>
        </authorList>
    </citation>
    <scope>NUCLEOTIDE SEQUENCE [LARGE SCALE GENOMIC DNA]</scope>
    <source>
        <strain evidence="5 6">CBS 393.64</strain>
    </source>
</reference>
<accession>A0A0F4YJQ9</accession>
<feature type="compositionally biased region" description="Basic and acidic residues" evidence="4">
    <location>
        <begin position="534"/>
        <end position="547"/>
    </location>
</feature>
<keyword evidence="6" id="KW-1185">Reference proteome</keyword>
<feature type="compositionally biased region" description="Acidic residues" evidence="4">
    <location>
        <begin position="377"/>
        <end position="397"/>
    </location>
</feature>
<evidence type="ECO:0000256" key="4">
    <source>
        <dbReference type="SAM" id="MobiDB-lite"/>
    </source>
</evidence>
<protein>
    <recommendedName>
        <fullName evidence="7">NIMA interactive protein</fullName>
    </recommendedName>
</protein>
<keyword evidence="2 3" id="KW-0175">Coiled coil</keyword>
<evidence type="ECO:0000313" key="5">
    <source>
        <dbReference type="EMBL" id="KKA18527.1"/>
    </source>
</evidence>
<feature type="compositionally biased region" description="Basic and acidic residues" evidence="4">
    <location>
        <begin position="431"/>
        <end position="456"/>
    </location>
</feature>
<evidence type="ECO:0000313" key="6">
    <source>
        <dbReference type="Proteomes" id="UP000053958"/>
    </source>
</evidence>
<feature type="region of interest" description="Disordered" evidence="4">
    <location>
        <begin position="411"/>
        <end position="547"/>
    </location>
</feature>
<evidence type="ECO:0000256" key="2">
    <source>
        <dbReference type="ARBA" id="ARBA00023054"/>
    </source>
</evidence>
<feature type="region of interest" description="Disordered" evidence="4">
    <location>
        <begin position="370"/>
        <end position="398"/>
    </location>
</feature>
<feature type="region of interest" description="Disordered" evidence="4">
    <location>
        <begin position="177"/>
        <end position="202"/>
    </location>
</feature>
<gene>
    <name evidence="5" type="ORF">T310_7521</name>
</gene>
<feature type="region of interest" description="Disordered" evidence="4">
    <location>
        <begin position="240"/>
        <end position="269"/>
    </location>
</feature>
<comment type="caution">
    <text evidence="5">The sequence shown here is derived from an EMBL/GenBank/DDBJ whole genome shotgun (WGS) entry which is preliminary data.</text>
</comment>
<feature type="coiled-coil region" evidence="3">
    <location>
        <begin position="86"/>
        <end position="141"/>
    </location>
</feature>
<dbReference type="PANTHER" id="PTHR47057:SF1">
    <property type="entry name" value="AFADIN_ALPHA-ACTININ-BINDING PROTEIN"/>
    <property type="match status" value="1"/>
</dbReference>
<dbReference type="STRING" id="1408163.A0A0F4YJQ9"/>
<dbReference type="Proteomes" id="UP000053958">
    <property type="component" value="Unassembled WGS sequence"/>
</dbReference>
<comment type="similarity">
    <text evidence="1">Belongs to the ADIP family.</text>
</comment>
<evidence type="ECO:0000256" key="1">
    <source>
        <dbReference type="ARBA" id="ARBA00009291"/>
    </source>
</evidence>
<dbReference type="Pfam" id="PF11559">
    <property type="entry name" value="ADIP"/>
    <property type="match status" value="1"/>
</dbReference>
<feature type="compositionally biased region" description="Basic residues" evidence="4">
    <location>
        <begin position="517"/>
        <end position="533"/>
    </location>
</feature>
<dbReference type="OrthoDB" id="312015at2759"/>
<dbReference type="GeneID" id="25319793"/>
<organism evidence="5 6">
    <name type="scientific">Rasamsonia emersonii (strain ATCC 16479 / CBS 393.64 / IMI 116815)</name>
    <dbReference type="NCBI Taxonomy" id="1408163"/>
    <lineage>
        <taxon>Eukaryota</taxon>
        <taxon>Fungi</taxon>
        <taxon>Dikarya</taxon>
        <taxon>Ascomycota</taxon>
        <taxon>Pezizomycotina</taxon>
        <taxon>Eurotiomycetes</taxon>
        <taxon>Eurotiomycetidae</taxon>
        <taxon>Eurotiales</taxon>
        <taxon>Trichocomaceae</taxon>
        <taxon>Rasamsonia</taxon>
    </lineage>
</organism>
<dbReference type="RefSeq" id="XP_013325139.1">
    <property type="nucleotide sequence ID" value="XM_013469685.1"/>
</dbReference>
<dbReference type="AlphaFoldDB" id="A0A0F4YJQ9"/>
<feature type="compositionally biased region" description="Basic and acidic residues" evidence="4">
    <location>
        <begin position="475"/>
        <end position="497"/>
    </location>
</feature>
<feature type="compositionally biased region" description="Polar residues" evidence="4">
    <location>
        <begin position="240"/>
        <end position="263"/>
    </location>
</feature>
<dbReference type="EMBL" id="LASV01000446">
    <property type="protein sequence ID" value="KKA18527.1"/>
    <property type="molecule type" value="Genomic_DNA"/>
</dbReference>
<sequence>MEAHNLQTASTYINNLLLARGLLKNGKAIDFARPENGGGIDATMAKIINLINDLVIRRDREAEHRENLANTIQSLRATESQQALEIERLKLKNSELSRSLALAEGQERAFKTNLRNAEATIRSLKDQVQRMKTTIQQVRAQCANDIRKRDAEMQKLKSHLADRQRGKREGLGVTTININPVPERNSRSRLVSGGPDVNSPGYSLKQESTEFLTELCQSLSDENDTLISLTRNTIQTLKELQGISNTPEGGDNSSLGASGSVHKSGQGPVATLPTSCEELTAEMNTVLDHLRTLLTNPSFVPLEEVEVREEEIMRLREGWEKMESRWKEAMAMIDGWHKRISDGLDSADVEELKKSMGLDLGRARSAAAGVNGPPVIYEDEDRAEDCEEGEEDDDTPETDAKVLKPTLAKRPMRALGERNGNIGSKSPRKVSFHEEPMDPAGKVDGEEEELMLKAHTSETVTQRPARRRTSTKIPRQTDIHFEQAHRGPRLSVEEKLAAVEAEAQAAAEENSKQDTRKRSRGQVRKSQGRRRSTLTHEELEQLMGVKE</sequence>
<dbReference type="PANTHER" id="PTHR47057">
    <property type="entry name" value="AFADIN/ALPHA-ACTININ-BINDING"/>
    <property type="match status" value="1"/>
</dbReference>
<evidence type="ECO:0000256" key="3">
    <source>
        <dbReference type="SAM" id="Coils"/>
    </source>
</evidence>
<evidence type="ECO:0008006" key="7">
    <source>
        <dbReference type="Google" id="ProtNLM"/>
    </source>
</evidence>